<organism evidence="1">
    <name type="scientific">uncultured bacterium</name>
    <name type="common">gcode 4</name>
    <dbReference type="NCBI Taxonomy" id="1234023"/>
    <lineage>
        <taxon>Bacteria</taxon>
        <taxon>environmental samples</taxon>
    </lineage>
</organism>
<proteinExistence type="predicted"/>
<sequence>MIESGLWSFADHENHIYEWFEAIFSKVKKAITNIFSGTFYKKPKTTYSTWLDKMKRDFVIWTIQAWESVSCRIHSLTEELDLLKFEECQFKPIDSQSRIERRIKEVTLQRDELLKHFTLLNGEMSKYSSYIDENNLYEDPEVIGITKYEPRFLWKNYDHIRPMEPKHAIIEMVPLEKASEDIPVVESLWFVNSKTNFLIYGALDGYSAPNSPEMFHQMDKLCNHETEEIEENTDPSLFKIGEREFSIGQKIFYKNQKWKTWLYKILWKSEDRDTGLILESYDGHRKFAISGKRLDDVTSMTNPSKNCPATESYDEGRLYL</sequence>
<gene>
    <name evidence="1" type="ORF">ACD_3C00154G0020</name>
</gene>
<accession>K2G0T1</accession>
<dbReference type="EMBL" id="AMFJ01000428">
    <property type="protein sequence ID" value="EKE27777.1"/>
    <property type="molecule type" value="Genomic_DNA"/>
</dbReference>
<protein>
    <submittedName>
        <fullName evidence="1">Uncharacterized protein</fullName>
    </submittedName>
</protein>
<reference evidence="1" key="1">
    <citation type="journal article" date="2012" name="Science">
        <title>Fermentation, hydrogen, and sulfur metabolism in multiple uncultivated bacterial phyla.</title>
        <authorList>
            <person name="Wrighton K.C."/>
            <person name="Thomas B.C."/>
            <person name="Sharon I."/>
            <person name="Miller C.S."/>
            <person name="Castelle C.J."/>
            <person name="VerBerkmoes N.C."/>
            <person name="Wilkins M.J."/>
            <person name="Hettich R.L."/>
            <person name="Lipton M.S."/>
            <person name="Williams K.H."/>
            <person name="Long P.E."/>
            <person name="Banfield J.F."/>
        </authorList>
    </citation>
    <scope>NUCLEOTIDE SEQUENCE [LARGE SCALE GENOMIC DNA]</scope>
</reference>
<name>K2G0T1_9BACT</name>
<comment type="caution">
    <text evidence="1">The sequence shown here is derived from an EMBL/GenBank/DDBJ whole genome shotgun (WGS) entry which is preliminary data.</text>
</comment>
<evidence type="ECO:0000313" key="1">
    <source>
        <dbReference type="EMBL" id="EKE27777.1"/>
    </source>
</evidence>
<dbReference type="AlphaFoldDB" id="K2G0T1"/>